<dbReference type="PANTHER" id="PTHR10194">
    <property type="entry name" value="RAS GTPASE-ACTIVATING PROTEINS"/>
    <property type="match status" value="1"/>
</dbReference>
<evidence type="ECO:0000313" key="5">
    <source>
        <dbReference type="EMBL" id="KAF2069629.1"/>
    </source>
</evidence>
<feature type="region of interest" description="Disordered" evidence="3">
    <location>
        <begin position="661"/>
        <end position="688"/>
    </location>
</feature>
<gene>
    <name evidence="5" type="ORF">CYY_009056</name>
</gene>
<name>A0A8J4V3D0_9MYCE</name>
<feature type="compositionally biased region" description="Low complexity" evidence="3">
    <location>
        <begin position="1"/>
        <end position="25"/>
    </location>
</feature>
<keyword evidence="2" id="KW-0175">Coiled coil</keyword>
<feature type="compositionally biased region" description="Low complexity" evidence="3">
    <location>
        <begin position="861"/>
        <end position="896"/>
    </location>
</feature>
<reference evidence="5" key="1">
    <citation type="submission" date="2020-01" db="EMBL/GenBank/DDBJ databases">
        <title>Development of genomics and gene disruption for Polysphondylium violaceum indicates a role for the polyketide synthase stlB in stalk morphogenesis.</title>
        <authorList>
            <person name="Narita B."/>
            <person name="Kawabe Y."/>
            <person name="Kin K."/>
            <person name="Saito T."/>
            <person name="Gibbs R."/>
            <person name="Kuspa A."/>
            <person name="Muzny D."/>
            <person name="Queller D."/>
            <person name="Richards S."/>
            <person name="Strassman J."/>
            <person name="Sucgang R."/>
            <person name="Worley K."/>
            <person name="Schaap P."/>
        </authorList>
    </citation>
    <scope>NUCLEOTIDE SEQUENCE</scope>
    <source>
        <strain evidence="5">QSvi11</strain>
    </source>
</reference>
<dbReference type="GO" id="GO:0005096">
    <property type="term" value="F:GTPase activator activity"/>
    <property type="evidence" value="ECO:0007669"/>
    <property type="project" value="UniProtKB-KW"/>
</dbReference>
<feature type="region of interest" description="Disordered" evidence="3">
    <location>
        <begin position="449"/>
        <end position="506"/>
    </location>
</feature>
<dbReference type="PANTHER" id="PTHR10194:SF147">
    <property type="entry name" value="RAS GTPASE ACTIVATION DOMAIN-CONTAINING PROTEIN"/>
    <property type="match status" value="1"/>
</dbReference>
<feature type="region of interest" description="Disordered" evidence="3">
    <location>
        <begin position="792"/>
        <end position="911"/>
    </location>
</feature>
<proteinExistence type="predicted"/>
<evidence type="ECO:0000256" key="1">
    <source>
        <dbReference type="ARBA" id="ARBA00022468"/>
    </source>
</evidence>
<comment type="caution">
    <text evidence="5">The sequence shown here is derived from an EMBL/GenBank/DDBJ whole genome shotgun (WGS) entry which is preliminary data.</text>
</comment>
<evidence type="ECO:0000259" key="4">
    <source>
        <dbReference type="PROSITE" id="PS50018"/>
    </source>
</evidence>
<feature type="coiled-coil region" evidence="2">
    <location>
        <begin position="566"/>
        <end position="603"/>
    </location>
</feature>
<accession>A0A8J4V3D0</accession>
<dbReference type="OrthoDB" id="19535at2759"/>
<evidence type="ECO:0000256" key="3">
    <source>
        <dbReference type="SAM" id="MobiDB-lite"/>
    </source>
</evidence>
<organism evidence="5 6">
    <name type="scientific">Polysphondylium violaceum</name>
    <dbReference type="NCBI Taxonomy" id="133409"/>
    <lineage>
        <taxon>Eukaryota</taxon>
        <taxon>Amoebozoa</taxon>
        <taxon>Evosea</taxon>
        <taxon>Eumycetozoa</taxon>
        <taxon>Dictyostelia</taxon>
        <taxon>Dictyosteliales</taxon>
        <taxon>Dictyosteliaceae</taxon>
        <taxon>Polysphondylium</taxon>
    </lineage>
</organism>
<feature type="compositionally biased region" description="Low complexity" evidence="3">
    <location>
        <begin position="340"/>
        <end position="349"/>
    </location>
</feature>
<evidence type="ECO:0000313" key="6">
    <source>
        <dbReference type="Proteomes" id="UP000695562"/>
    </source>
</evidence>
<dbReference type="InterPro" id="IPR023152">
    <property type="entry name" value="RasGAP_CS"/>
</dbReference>
<dbReference type="Gene3D" id="1.10.506.10">
    <property type="entry name" value="GTPase Activation - p120gap, domain 1"/>
    <property type="match status" value="2"/>
</dbReference>
<dbReference type="PROSITE" id="PS50018">
    <property type="entry name" value="RAS_GTPASE_ACTIV_2"/>
    <property type="match status" value="1"/>
</dbReference>
<feature type="compositionally biased region" description="Polar residues" evidence="3">
    <location>
        <begin position="667"/>
        <end position="679"/>
    </location>
</feature>
<feature type="compositionally biased region" description="Polar residues" evidence="3">
    <location>
        <begin position="323"/>
        <end position="339"/>
    </location>
</feature>
<evidence type="ECO:0000256" key="2">
    <source>
        <dbReference type="SAM" id="Coils"/>
    </source>
</evidence>
<protein>
    <recommendedName>
        <fullName evidence="4">Ras-GAP domain-containing protein</fullName>
    </recommendedName>
</protein>
<dbReference type="Proteomes" id="UP000695562">
    <property type="component" value="Unassembled WGS sequence"/>
</dbReference>
<keyword evidence="6" id="KW-1185">Reference proteome</keyword>
<sequence length="911" mass="101034">MTENTTTTTTTINNPVSTTTAAPANHNHHHHHAPVVFGSKYKHNLRSTSSLEKVPTKYNEIIELLLSPDLELVNILCSLTLVKETLPNTINISEALVLFFEIHCNLKSSYLLKWAIDKEVENTANGATLFRGLSTATRLISAFYKRVGDGYLKYLLQPFILDLCSRNFSFEIDPEKAGKGVNVQSNLEKLITITQQLLDKILDSIDQCPQPIRHILNHTQEKVEKKFNSMKTTVVGGFIFLRYICPAIVAPEVFGLISDVPSTDSRRGLVLVSKLLQNLANEMPFGVGIKEEFMLYLNDFISNNSNRIHSFFDQLASEKSINNESSSAGAPINNGKSKPSSSSSSSAGGASHGKNHDGSPPLRPIGSSQRLINNLYNQSYQSNSFNEVFTDDAIMENLNILISQLYEHKERIDQHFLNENNIESLEIQKKLDSALTTIKQKHFFSKVWGKRSKDTSPTNVGNGTNGNSNGNGNNTNPSSINNNNNNKTIKKSISSGGDNGKPPKIILNQSVDQNSLLLSDEEMYIIGNNHHGNSSEIKSYYKSRLESKDLELKVLSDEVIYLKKELEETRTRSNVIKKLREELEEEKRKRKEAEQAFRKAMEKFKSLGHLDVATELSNQTYIPEDSCSDLASLIEDTLEISSSSSQYNSLRKRKSQMSLITPRKSNHLQVDHNSSNDDSTGGPIKKSITNGSIAESTLSQSSVVTAADIDTLDANSFKKVHSRNNSNDVNTEMTSSESCPMFDIETEDRIIQACVDGDVVEEDDEGMDLLEFLKEVGERVKQGSNLSTSNITTIMNGANKNNQPQQQLVEEEKKKRGSILLKHFRFGSSSPSKKDKSSPVSKNKTPSTPKESNGNKDKDNSNSNNNSSNSSSSSLGSNISNSTKDNNTNNNTTVSSKENQHSGNMVEIIQN</sequence>
<feature type="region of interest" description="Disordered" evidence="3">
    <location>
        <begin position="323"/>
        <end position="367"/>
    </location>
</feature>
<dbReference type="InterPro" id="IPR008936">
    <property type="entry name" value="Rho_GTPase_activation_prot"/>
</dbReference>
<dbReference type="AlphaFoldDB" id="A0A8J4V3D0"/>
<dbReference type="SUPFAM" id="SSF48350">
    <property type="entry name" value="GTPase activation domain, GAP"/>
    <property type="match status" value="1"/>
</dbReference>
<feature type="domain" description="Ras-GAP" evidence="4">
    <location>
        <begin position="111"/>
        <end position="281"/>
    </location>
</feature>
<feature type="compositionally biased region" description="Low complexity" evidence="3">
    <location>
        <begin position="455"/>
        <end position="496"/>
    </location>
</feature>
<dbReference type="InterPro" id="IPR039360">
    <property type="entry name" value="Ras_GTPase"/>
</dbReference>
<keyword evidence="1" id="KW-0343">GTPase activation</keyword>
<dbReference type="Pfam" id="PF00616">
    <property type="entry name" value="RasGAP"/>
    <property type="match status" value="2"/>
</dbReference>
<feature type="region of interest" description="Disordered" evidence="3">
    <location>
        <begin position="1"/>
        <end position="29"/>
    </location>
</feature>
<dbReference type="PROSITE" id="PS00509">
    <property type="entry name" value="RAS_GTPASE_ACTIV_1"/>
    <property type="match status" value="1"/>
</dbReference>
<dbReference type="SMART" id="SM00323">
    <property type="entry name" value="RasGAP"/>
    <property type="match status" value="1"/>
</dbReference>
<feature type="compositionally biased region" description="Polar residues" evidence="3">
    <location>
        <begin position="792"/>
        <end position="808"/>
    </location>
</feature>
<dbReference type="InterPro" id="IPR001936">
    <property type="entry name" value="RasGAP_dom"/>
</dbReference>
<dbReference type="EMBL" id="AJWJ01000626">
    <property type="protein sequence ID" value="KAF2069629.1"/>
    <property type="molecule type" value="Genomic_DNA"/>
</dbReference>